<organism evidence="1 2">
    <name type="scientific">Acidithiobacillus ferridurans</name>
    <dbReference type="NCBI Taxonomy" id="1232575"/>
    <lineage>
        <taxon>Bacteria</taxon>
        <taxon>Pseudomonadati</taxon>
        <taxon>Pseudomonadota</taxon>
        <taxon>Acidithiobacillia</taxon>
        <taxon>Acidithiobacillales</taxon>
        <taxon>Acidithiobacillaceae</taxon>
        <taxon>Acidithiobacillus</taxon>
    </lineage>
</organism>
<accession>A0A8X8GDS3</accession>
<evidence type="ECO:0000313" key="2">
    <source>
        <dbReference type="Proteomes" id="UP000887300"/>
    </source>
</evidence>
<dbReference type="AlphaFoldDB" id="A0A8X8GDS3"/>
<dbReference type="Proteomes" id="UP000887300">
    <property type="component" value="Unassembled WGS sequence"/>
</dbReference>
<evidence type="ECO:0000313" key="1">
    <source>
        <dbReference type="EMBL" id="MBU2724783.1"/>
    </source>
</evidence>
<dbReference type="EMBL" id="JABBHS010000514">
    <property type="protein sequence ID" value="MBU2724783.1"/>
    <property type="molecule type" value="Genomic_DNA"/>
</dbReference>
<protein>
    <submittedName>
        <fullName evidence="1">Uncharacterized protein</fullName>
    </submittedName>
</protein>
<comment type="caution">
    <text evidence="1">The sequence shown here is derived from an EMBL/GenBank/DDBJ whole genome shotgun (WGS) entry which is preliminary data.</text>
</comment>
<proteinExistence type="predicted"/>
<gene>
    <name evidence="1" type="ORF">HF568_16650</name>
</gene>
<reference evidence="1" key="1">
    <citation type="journal article" date="2021" name="ISME J.">
        <title>Genomic evolution of the class Acidithiobacillia: deep-branching Proteobacteria living in extreme acidic conditions.</title>
        <authorList>
            <person name="Moya-Beltran A."/>
            <person name="Beard S."/>
            <person name="Rojas-Villalobos C."/>
            <person name="Issotta F."/>
            <person name="Gallardo Y."/>
            <person name="Ulloa R."/>
            <person name="Giaveno A."/>
            <person name="Degli Esposti M."/>
            <person name="Johnson D.B."/>
            <person name="Quatrini R."/>
        </authorList>
    </citation>
    <scope>NUCLEOTIDE SEQUENCE</scope>
    <source>
        <strain evidence="1">DSM 583</strain>
    </source>
</reference>
<sequence>MTRIARRLSAREPWGYTLLSGGAAGADSAFERGAGSAKEVFLPWNGYNGGGSPDAGGRIQALPLSDAYRVAAELHPGWSRLSDAARALMARNSHQILGADLKNPVDFVICWTPDGCETEAKRSRRTGGTGQAIALASRWGIPVFNLRRGEKETLNRIKRWLDAEQAA</sequence>
<name>A0A8X8GDS3_ACIFI</name>